<dbReference type="PANTHER" id="PTHR33317:SF4">
    <property type="entry name" value="POLYNUCLEOTIDYL TRANSFERASE, RIBONUCLEASE H-LIKE SUPERFAMILY PROTEIN"/>
    <property type="match status" value="1"/>
</dbReference>
<comment type="subcellular location">
    <subcellularLocation>
        <location evidence="5">Cytoplasm</location>
    </subcellularLocation>
</comment>
<dbReference type="Gene3D" id="3.30.420.140">
    <property type="entry name" value="YqgF/RNase H-like domain"/>
    <property type="match status" value="1"/>
</dbReference>
<dbReference type="EC" id="3.1.-.-" evidence="5"/>
<organism evidence="7 8">
    <name type="scientific">Candidatus Aquirickettsiella gammari</name>
    <dbReference type="NCBI Taxonomy" id="2016198"/>
    <lineage>
        <taxon>Bacteria</taxon>
        <taxon>Pseudomonadati</taxon>
        <taxon>Pseudomonadota</taxon>
        <taxon>Gammaproteobacteria</taxon>
        <taxon>Legionellales</taxon>
        <taxon>Coxiellaceae</taxon>
        <taxon>Candidatus Aquirickettsiella</taxon>
    </lineage>
</organism>
<sequence length="142" mass="15572">MPEIKTILGFDFGSKYIGVALGHTSPAIAQPLTSLTVRNGEAPWKEIAALLKIWSPDALVVGIPLNMDGSEQAITHLARAFLANLKLRFHLPSFAVDERLTTVEARARLFAAGGYKALKKKSIDSVAAQLIVEIWLENRTYE</sequence>
<reference evidence="7 8" key="2">
    <citation type="journal article" date="2018" name="J. Invertebr. Pathol.">
        <title>'Candidatus Aquirickettsiella gammari' (Gammaproteobacteria: Legionellales: Coxiellaceae): A bacterial pathogen of the freshwater crustacean Gammarus fossarum (Malacostraca: Amphipoda).</title>
        <authorList>
            <person name="Bojko J."/>
            <person name="Dunn A.M."/>
            <person name="Stebbing P.D."/>
            <person name="van Aerle R."/>
            <person name="Bacela-Spychalska K."/>
            <person name="Bean T.P."/>
            <person name="Urrutia A."/>
            <person name="Stentiford G.D."/>
        </authorList>
    </citation>
    <scope>NUCLEOTIDE SEQUENCE [LARGE SCALE GENOMIC DNA]</scope>
    <source>
        <strain evidence="7">RA15029</strain>
    </source>
</reference>
<keyword evidence="3 5" id="KW-0540">Nuclease</keyword>
<keyword evidence="1 5" id="KW-0963">Cytoplasm</keyword>
<evidence type="ECO:0000256" key="5">
    <source>
        <dbReference type="HAMAP-Rule" id="MF_00651"/>
    </source>
</evidence>
<evidence type="ECO:0000256" key="1">
    <source>
        <dbReference type="ARBA" id="ARBA00022490"/>
    </source>
</evidence>
<evidence type="ECO:0000256" key="3">
    <source>
        <dbReference type="ARBA" id="ARBA00022722"/>
    </source>
</evidence>
<dbReference type="GO" id="GO:0005829">
    <property type="term" value="C:cytosol"/>
    <property type="evidence" value="ECO:0007669"/>
    <property type="project" value="TreeGrafter"/>
</dbReference>
<comment type="similarity">
    <text evidence="5">Belongs to the YqgF HJR family.</text>
</comment>
<dbReference type="SUPFAM" id="SSF53098">
    <property type="entry name" value="Ribonuclease H-like"/>
    <property type="match status" value="1"/>
</dbReference>
<comment type="caution">
    <text evidence="7">The sequence shown here is derived from an EMBL/GenBank/DDBJ whole genome shotgun (WGS) entry which is preliminary data.</text>
</comment>
<dbReference type="InterPro" id="IPR037027">
    <property type="entry name" value="YqgF/RNaseH-like_dom_sf"/>
</dbReference>
<evidence type="ECO:0000259" key="6">
    <source>
        <dbReference type="SMART" id="SM00732"/>
    </source>
</evidence>
<dbReference type="GO" id="GO:0000967">
    <property type="term" value="P:rRNA 5'-end processing"/>
    <property type="evidence" value="ECO:0007669"/>
    <property type="project" value="UniProtKB-UniRule"/>
</dbReference>
<dbReference type="InterPro" id="IPR005227">
    <property type="entry name" value="YqgF"/>
</dbReference>
<dbReference type="GO" id="GO:0016788">
    <property type="term" value="F:hydrolase activity, acting on ester bonds"/>
    <property type="evidence" value="ECO:0007669"/>
    <property type="project" value="UniProtKB-UniRule"/>
</dbReference>
<name>A0A370CM22_9COXI</name>
<accession>A0A370CM22</accession>
<dbReference type="AlphaFoldDB" id="A0A370CM22"/>
<dbReference type="HAMAP" id="MF_00651">
    <property type="entry name" value="Nuclease_YqgF"/>
    <property type="match status" value="1"/>
</dbReference>
<evidence type="ECO:0000313" key="8">
    <source>
        <dbReference type="Proteomes" id="UP000226429"/>
    </source>
</evidence>
<dbReference type="Proteomes" id="UP000226429">
    <property type="component" value="Unassembled WGS sequence"/>
</dbReference>
<dbReference type="GO" id="GO:0004518">
    <property type="term" value="F:nuclease activity"/>
    <property type="evidence" value="ECO:0007669"/>
    <property type="project" value="UniProtKB-KW"/>
</dbReference>
<gene>
    <name evidence="7" type="ORF">CFE62_000590</name>
</gene>
<comment type="function">
    <text evidence="5">Could be a nuclease involved in processing of the 5'-end of pre-16S rRNA.</text>
</comment>
<reference evidence="7 8" key="1">
    <citation type="journal article" date="2017" name="Int. J. Syst. Evol. Microbiol.">
        <title>Aquarickettsiella crustaci n. gen. n. sp. (Gammaproteobacteria: Legionellales: Coxiellaceae); a bacterial pathogen of the freshwater crustacean: Gammarus fossarum (Malacostraca: Amphipoda).</title>
        <authorList>
            <person name="Bojko J."/>
            <person name="Dunn A.M."/>
            <person name="Stebbing P.D."/>
            <person name="Van Aerle R."/>
            <person name="Bacela-Spychalska K."/>
            <person name="Bean T.P."/>
            <person name="Stentiford G.D."/>
        </authorList>
    </citation>
    <scope>NUCLEOTIDE SEQUENCE [LARGE SCALE GENOMIC DNA]</scope>
    <source>
        <strain evidence="7">RA15029</strain>
    </source>
</reference>
<dbReference type="NCBIfam" id="TIGR00250">
    <property type="entry name" value="RNAse_H_YqgF"/>
    <property type="match status" value="1"/>
</dbReference>
<dbReference type="Pfam" id="PF03652">
    <property type="entry name" value="RuvX"/>
    <property type="match status" value="1"/>
</dbReference>
<dbReference type="CDD" id="cd16964">
    <property type="entry name" value="YqgF"/>
    <property type="match status" value="1"/>
</dbReference>
<keyword evidence="2 5" id="KW-0690">Ribosome biogenesis</keyword>
<feature type="domain" description="YqgF/RNase H-like" evidence="6">
    <location>
        <begin position="5"/>
        <end position="105"/>
    </location>
</feature>
<dbReference type="PANTHER" id="PTHR33317">
    <property type="entry name" value="POLYNUCLEOTIDYL TRANSFERASE, RIBONUCLEASE H-LIKE SUPERFAMILY PROTEIN"/>
    <property type="match status" value="1"/>
</dbReference>
<evidence type="ECO:0000256" key="4">
    <source>
        <dbReference type="ARBA" id="ARBA00022801"/>
    </source>
</evidence>
<dbReference type="InterPro" id="IPR006641">
    <property type="entry name" value="YqgF/RNaseH-like_dom"/>
</dbReference>
<keyword evidence="8" id="KW-1185">Reference proteome</keyword>
<protein>
    <recommendedName>
        <fullName evidence="5">Putative pre-16S rRNA nuclease</fullName>
        <ecNumber evidence="5">3.1.-.-</ecNumber>
    </recommendedName>
</protein>
<keyword evidence="4 5" id="KW-0378">Hydrolase</keyword>
<dbReference type="InterPro" id="IPR012337">
    <property type="entry name" value="RNaseH-like_sf"/>
</dbReference>
<proteinExistence type="inferred from homology"/>
<evidence type="ECO:0000256" key="2">
    <source>
        <dbReference type="ARBA" id="ARBA00022517"/>
    </source>
</evidence>
<evidence type="ECO:0000313" key="7">
    <source>
        <dbReference type="EMBL" id="RDH41144.1"/>
    </source>
</evidence>
<dbReference type="EMBL" id="NMOS02000001">
    <property type="protein sequence ID" value="RDH41144.1"/>
    <property type="molecule type" value="Genomic_DNA"/>
</dbReference>
<dbReference type="SMART" id="SM00732">
    <property type="entry name" value="YqgFc"/>
    <property type="match status" value="1"/>
</dbReference>